<dbReference type="AlphaFoldDB" id="A0A015K0C6"/>
<dbReference type="PROSITE" id="PS50114">
    <property type="entry name" value="GATA_ZN_FINGER_2"/>
    <property type="match status" value="1"/>
</dbReference>
<sequence length="951" mass="107088">MGKKSKDKKSHKHKRKHSRKDSSHIEPNEQTRNEQSRSEQPRTKLRLSYRRDDSSGVTNSSTNNDDTEIQNVNGEYQDNDQIDVDNATVFASRLEEPPRRTILRLKFNPDSSVKKSKKRKHKHKRREVIDVASSHSHEKVDKGKRKIRDSIEESIHEENVSPDDNDSFRSHPRKKIKRQKDNYANIESANNKKLSNDAIVGTNDELDINLTSGINATTEKATILSKRKLKGVDSVNFSKVDIEKAVYIAGSNKVDEKLSAPNSANQEQKSDEGTNKPKEAVGEKPLEHVEAGPSITMQDRKEASVVTSTYQLREKRSYPPSFKDSNKSDDSRPSKVHKVSSKTVQSQENSSVIASYKSSEINMPLQVTANKDPDITENLNGKSIIKDVTIYPAPSSTKSGPVRKLGRPPKSQETQRTNTQRNWTWQKKKKDLKTILNKLLDSFEKKDAYGFFLEPVDTSIVTDYSTIISNPMDLGTMRRKVNNNEYTDIDTFKNDLALICNNCKTYNSPETLYYKSAEKLWTFGEKAIERERDSILLEEEKAKALKGFISVEDGKKATTNFVTNAVSSRGSSVSRPIRQPRRTRRGEPRKLFAPDGSVLPSGNPEVLLPKVRPFGETPLLTVISSKAQRPARFEDYGPFATLGVEAPYYSPSEKEYFYNIYGDERGYAYAQSIKNFVKDMGDEMNAQVDNFLNKLTRGTHNIDQCVAKMVSGVESVDTFAILDTELGPVDVRQELNRIQRLPELRRQRDELEMWQNEKIDLNSLVNDKEANSMLTVLENASFQEMLDLNAKSLAELISANENAVDLQGSQEQKQLVDDIQHRLFQLAQHAPKDEIKSGATPPMQSYVMPASMAGPQATKTLLPKHTMSGVEQNDPISALAPSLPEFPAISKSRTKPCNYNPAGKCANCQTTDTPGWRAGETPDQKLCNACGLYYAKNKSHRPSNLWATSSR</sequence>
<feature type="compositionally biased region" description="Polar residues" evidence="9">
    <location>
        <begin position="55"/>
        <end position="76"/>
    </location>
</feature>
<dbReference type="InterPro" id="IPR021900">
    <property type="entry name" value="DUF3512"/>
</dbReference>
<dbReference type="SUPFAM" id="SSF47370">
    <property type="entry name" value="Bromodomain"/>
    <property type="match status" value="1"/>
</dbReference>
<evidence type="ECO:0000256" key="2">
    <source>
        <dbReference type="ARBA" id="ARBA00023015"/>
    </source>
</evidence>
<dbReference type="GO" id="GO:0006325">
    <property type="term" value="P:chromatin organization"/>
    <property type="evidence" value="ECO:0007669"/>
    <property type="project" value="UniProtKB-ARBA"/>
</dbReference>
<feature type="compositionally biased region" description="Basic and acidic residues" evidence="9">
    <location>
        <begin position="324"/>
        <end position="333"/>
    </location>
</feature>
<keyword evidence="7" id="KW-0479">Metal-binding</keyword>
<comment type="caution">
    <text evidence="12">The sequence shown here is derived from an EMBL/GenBank/DDBJ whole genome shotgun (WGS) entry which is preliminary data.</text>
</comment>
<feature type="compositionally biased region" description="Basic and acidic residues" evidence="9">
    <location>
        <begin position="148"/>
        <end position="159"/>
    </location>
</feature>
<feature type="coiled-coil region" evidence="8">
    <location>
        <begin position="744"/>
        <end position="771"/>
    </location>
</feature>
<evidence type="ECO:0000313" key="13">
    <source>
        <dbReference type="Proteomes" id="UP000022910"/>
    </source>
</evidence>
<keyword evidence="3 6" id="KW-0103">Bromodomain</keyword>
<feature type="compositionally biased region" description="Basic and acidic residues" evidence="9">
    <location>
        <begin position="268"/>
        <end position="290"/>
    </location>
</feature>
<proteinExistence type="predicted"/>
<dbReference type="SMART" id="SM00401">
    <property type="entry name" value="ZnF_GATA"/>
    <property type="match status" value="1"/>
</dbReference>
<dbReference type="InterPro" id="IPR051831">
    <property type="entry name" value="Bromodomain_contain_prot"/>
</dbReference>
<evidence type="ECO:0000256" key="4">
    <source>
        <dbReference type="ARBA" id="ARBA00023163"/>
    </source>
</evidence>
<evidence type="ECO:0000256" key="7">
    <source>
        <dbReference type="PROSITE-ProRule" id="PRU00094"/>
    </source>
</evidence>
<dbReference type="Gene3D" id="1.20.920.10">
    <property type="entry name" value="Bromodomain-like"/>
    <property type="match status" value="1"/>
</dbReference>
<accession>A0A015K0C6</accession>
<feature type="domain" description="GATA-type" evidence="11">
    <location>
        <begin position="899"/>
        <end position="942"/>
    </location>
</feature>
<feature type="compositionally biased region" description="Polar residues" evidence="9">
    <location>
        <begin position="411"/>
        <end position="424"/>
    </location>
</feature>
<feature type="compositionally biased region" description="Basic and acidic residues" evidence="9">
    <location>
        <begin position="20"/>
        <end position="42"/>
    </location>
</feature>
<dbReference type="GO" id="GO:0008270">
    <property type="term" value="F:zinc ion binding"/>
    <property type="evidence" value="ECO:0007669"/>
    <property type="project" value="UniProtKB-KW"/>
</dbReference>
<dbReference type="PANTHER" id="PTHR22881">
    <property type="entry name" value="BROMODOMAIN CONTAINING PROTEIN"/>
    <property type="match status" value="1"/>
</dbReference>
<gene>
    <name evidence="12" type="ORF">RirG_176580</name>
</gene>
<dbReference type="Pfam" id="PF00439">
    <property type="entry name" value="Bromodomain"/>
    <property type="match status" value="1"/>
</dbReference>
<comment type="subcellular location">
    <subcellularLocation>
        <location evidence="1">Nucleus</location>
    </subcellularLocation>
</comment>
<dbReference type="PROSITE" id="PS50014">
    <property type="entry name" value="BROMODOMAIN_2"/>
    <property type="match status" value="1"/>
</dbReference>
<dbReference type="GO" id="GO:0043565">
    <property type="term" value="F:sequence-specific DNA binding"/>
    <property type="evidence" value="ECO:0007669"/>
    <property type="project" value="InterPro"/>
</dbReference>
<dbReference type="CDD" id="cd00202">
    <property type="entry name" value="ZnF_GATA"/>
    <property type="match status" value="1"/>
</dbReference>
<feature type="domain" description="Bromo" evidence="10">
    <location>
        <begin position="444"/>
        <end position="514"/>
    </location>
</feature>
<dbReference type="PROSITE" id="PS00344">
    <property type="entry name" value="GATA_ZN_FINGER_1"/>
    <property type="match status" value="1"/>
</dbReference>
<evidence type="ECO:0000313" key="12">
    <source>
        <dbReference type="EMBL" id="EXX60819.1"/>
    </source>
</evidence>
<dbReference type="SMART" id="SM00297">
    <property type="entry name" value="BROMO"/>
    <property type="match status" value="1"/>
</dbReference>
<evidence type="ECO:0000256" key="6">
    <source>
        <dbReference type="PROSITE-ProRule" id="PRU00035"/>
    </source>
</evidence>
<feature type="region of interest" description="Disordered" evidence="9">
    <location>
        <begin position="257"/>
        <end position="350"/>
    </location>
</feature>
<dbReference type="InterPro" id="IPR036427">
    <property type="entry name" value="Bromodomain-like_sf"/>
</dbReference>
<feature type="compositionally biased region" description="Basic residues" evidence="9">
    <location>
        <begin position="1"/>
        <end position="19"/>
    </location>
</feature>
<dbReference type="STRING" id="1432141.A0A015K0C6"/>
<evidence type="ECO:0000259" key="10">
    <source>
        <dbReference type="PROSITE" id="PS50014"/>
    </source>
</evidence>
<feature type="region of interest" description="Disordered" evidence="9">
    <location>
        <begin position="391"/>
        <end position="424"/>
    </location>
</feature>
<dbReference type="InterPro" id="IPR000679">
    <property type="entry name" value="Znf_GATA"/>
</dbReference>
<dbReference type="SUPFAM" id="SSF57716">
    <property type="entry name" value="Glucocorticoid receptor-like (DNA-binding domain)"/>
    <property type="match status" value="1"/>
</dbReference>
<evidence type="ECO:0000256" key="1">
    <source>
        <dbReference type="ARBA" id="ARBA00004123"/>
    </source>
</evidence>
<evidence type="ECO:0000256" key="3">
    <source>
        <dbReference type="ARBA" id="ARBA00023117"/>
    </source>
</evidence>
<feature type="region of interest" description="Disordered" evidence="9">
    <location>
        <begin position="107"/>
        <end position="189"/>
    </location>
</feature>
<keyword evidence="7" id="KW-0862">Zinc</keyword>
<feature type="region of interest" description="Disordered" evidence="9">
    <location>
        <begin position="1"/>
        <end position="84"/>
    </location>
</feature>
<dbReference type="InterPro" id="IPR001487">
    <property type="entry name" value="Bromodomain"/>
</dbReference>
<evidence type="ECO:0000259" key="11">
    <source>
        <dbReference type="PROSITE" id="PS50114"/>
    </source>
</evidence>
<dbReference type="InterPro" id="IPR013088">
    <property type="entry name" value="Znf_NHR/GATA"/>
</dbReference>
<keyword evidence="5" id="KW-0539">Nucleus</keyword>
<protein>
    <submittedName>
        <fullName evidence="12">Gcn5p</fullName>
    </submittedName>
</protein>
<keyword evidence="7" id="KW-0863">Zinc-finger</keyword>
<dbReference type="Gene3D" id="3.30.50.10">
    <property type="entry name" value="Erythroid Transcription Factor GATA-1, subunit A"/>
    <property type="match status" value="1"/>
</dbReference>
<evidence type="ECO:0000256" key="8">
    <source>
        <dbReference type="SAM" id="Coils"/>
    </source>
</evidence>
<dbReference type="OrthoDB" id="21449at2759"/>
<evidence type="ECO:0000256" key="9">
    <source>
        <dbReference type="SAM" id="MobiDB-lite"/>
    </source>
</evidence>
<dbReference type="PRINTS" id="PR00503">
    <property type="entry name" value="BROMODOMAIN"/>
</dbReference>
<dbReference type="Pfam" id="PF00320">
    <property type="entry name" value="GATA"/>
    <property type="match status" value="1"/>
</dbReference>
<name>A0A015K0C6_RHIIW</name>
<dbReference type="GO" id="GO:0006357">
    <property type="term" value="P:regulation of transcription by RNA polymerase II"/>
    <property type="evidence" value="ECO:0007669"/>
    <property type="project" value="TreeGrafter"/>
</dbReference>
<dbReference type="PANTHER" id="PTHR22881:SF27">
    <property type="entry name" value="BROMODOMAIN CONTAINING 7_9"/>
    <property type="match status" value="1"/>
</dbReference>
<keyword evidence="13" id="KW-1185">Reference proteome</keyword>
<dbReference type="HOGENOM" id="CLU_309756_0_0_1"/>
<feature type="compositionally biased region" description="Polar residues" evidence="9">
    <location>
        <begin position="341"/>
        <end position="350"/>
    </location>
</feature>
<keyword evidence="2" id="KW-0805">Transcription regulation</keyword>
<evidence type="ECO:0000256" key="5">
    <source>
        <dbReference type="ARBA" id="ARBA00023242"/>
    </source>
</evidence>
<organism evidence="12 13">
    <name type="scientific">Rhizophagus irregularis (strain DAOM 197198w)</name>
    <name type="common">Glomus intraradices</name>
    <dbReference type="NCBI Taxonomy" id="1432141"/>
    <lineage>
        <taxon>Eukaryota</taxon>
        <taxon>Fungi</taxon>
        <taxon>Fungi incertae sedis</taxon>
        <taxon>Mucoromycota</taxon>
        <taxon>Glomeromycotina</taxon>
        <taxon>Glomeromycetes</taxon>
        <taxon>Glomerales</taxon>
        <taxon>Glomeraceae</taxon>
        <taxon>Rhizophagus</taxon>
    </lineage>
</organism>
<feature type="compositionally biased region" description="Basic residues" evidence="9">
    <location>
        <begin position="114"/>
        <end position="126"/>
    </location>
</feature>
<keyword evidence="8" id="KW-0175">Coiled coil</keyword>
<dbReference type="Pfam" id="PF12024">
    <property type="entry name" value="DUF3512"/>
    <property type="match status" value="1"/>
</dbReference>
<dbReference type="Proteomes" id="UP000022910">
    <property type="component" value="Unassembled WGS sequence"/>
</dbReference>
<feature type="region of interest" description="Disordered" evidence="9">
    <location>
        <begin position="569"/>
        <end position="595"/>
    </location>
</feature>
<dbReference type="GO" id="GO:0005634">
    <property type="term" value="C:nucleus"/>
    <property type="evidence" value="ECO:0007669"/>
    <property type="project" value="UniProtKB-SubCell"/>
</dbReference>
<keyword evidence="4" id="KW-0804">Transcription</keyword>
<dbReference type="EMBL" id="JEMT01025842">
    <property type="protein sequence ID" value="EXX60819.1"/>
    <property type="molecule type" value="Genomic_DNA"/>
</dbReference>
<reference evidence="12 13" key="1">
    <citation type="submission" date="2014-02" db="EMBL/GenBank/DDBJ databases">
        <title>Single nucleus genome sequencing reveals high similarity among nuclei of an endomycorrhizal fungus.</title>
        <authorList>
            <person name="Lin K."/>
            <person name="Geurts R."/>
            <person name="Zhang Z."/>
            <person name="Limpens E."/>
            <person name="Saunders D.G."/>
            <person name="Mu D."/>
            <person name="Pang E."/>
            <person name="Cao H."/>
            <person name="Cha H."/>
            <person name="Lin T."/>
            <person name="Zhou Q."/>
            <person name="Shang Y."/>
            <person name="Li Y."/>
            <person name="Ivanov S."/>
            <person name="Sharma T."/>
            <person name="Velzen R.V."/>
            <person name="Ruijter N.D."/>
            <person name="Aanen D.K."/>
            <person name="Win J."/>
            <person name="Kamoun S."/>
            <person name="Bisseling T."/>
            <person name="Huang S."/>
        </authorList>
    </citation>
    <scope>NUCLEOTIDE SEQUENCE [LARGE SCALE GENOMIC DNA]</scope>
    <source>
        <strain evidence="13">DAOM197198w</strain>
    </source>
</reference>